<dbReference type="AlphaFoldDB" id="A0A7D6BPF2"/>
<evidence type="ECO:0000313" key="1">
    <source>
        <dbReference type="EMBL" id="QLJ53382.1"/>
    </source>
</evidence>
<proteinExistence type="predicted"/>
<name>A0A7D6BPF2_FERL1</name>
<gene>
    <name evidence="1" type="ORF">Sv326_1207</name>
</gene>
<organism evidence="1 2">
    <name type="scientific">Fermentimicrarchaeum limneticum</name>
    <dbReference type="NCBI Taxonomy" id="2795018"/>
    <lineage>
        <taxon>Archaea</taxon>
        <taxon>Candidatus Micrarchaeota</taxon>
        <taxon>Candidatus Fermentimicrarchaeales</taxon>
        <taxon>Candidatus Fermentimicrarchaeaceae</taxon>
        <taxon>Candidatus Fermentimicrarchaeum</taxon>
    </lineage>
</organism>
<protein>
    <submittedName>
        <fullName evidence="1">Uncharacterized protein</fullName>
    </submittedName>
</protein>
<dbReference type="KEGG" id="flt:Sv326_1207"/>
<dbReference type="EMBL" id="CP058998">
    <property type="protein sequence ID" value="QLJ53382.1"/>
    <property type="molecule type" value="Genomic_DNA"/>
</dbReference>
<evidence type="ECO:0000313" key="2">
    <source>
        <dbReference type="Proteomes" id="UP000510821"/>
    </source>
</evidence>
<sequence length="709" mass="74289">MTVPSVKILSLSVFVLLLLPMARALTTNATVTIKNPSGQAVVNSQQMTCTALGSGTFSGSAFDSPTLCGFNTTSANLINRTNTSCAYTYTKNYSAEGAWTANVTFYHTAYENRGVNIDTTNGTVDTQSPPTGQATLDCTANTTCVSDPQCNNTLNESVNMTIYAINWDTTQADCVGYGKLWYPGKTSGSNYYCCGDDGTSDDFAYWSGTTCMYCNNGVNSSTTTKCSATSAYCTGGDSATCQSGDDNYCCYNVGCSSTGATGSQTNMVGGNCTCTDDLCYWGYCDNASWGGAGCYYSVSCSSTGWVGNLRSPPNDPRNQTVSPQIAEPETTLNVTANVSDDTQNAHIIVYNSSVTTPVGSTAICTGNDVGSNQNSSCTFTASAAGCSAGNCTVKIIASEENSDACGPPKYSFHFVNVSFTYKNRNVSPPTRNAPASDPNVLVGNTFVLNCTALTGNASTGINMSFQFNSTTAGWANITTSGGLTTTQTNPAVNVLNGTAYAINVTGVTPGTYWVRCQAFNSTYRANSTAQQVTVTTIPPTINVSAESYPNCGAVFYRVSFYDVNSKLIDSSFSLKVIDPSVITVLTQAALYPNNGTGVYLGSYLLNTSSPLGTWLLKVTESSGVTTGKNFYVVTTCGDGTCTGGENCENCAADCTCSGFCQEGTCYTCSGSHSGTCPSESKCCNCGMCNLGYLCIPEEMQCDGFTCGCL</sequence>
<reference evidence="2" key="1">
    <citation type="submission" date="2020-07" db="EMBL/GenBank/DDBJ databases">
        <title>Metabolic diversity and evolutionary history of the archaeal phylum ###Micrarchaeota### uncovered from a freshwater lake metagenome.</title>
        <authorList>
            <person name="Kadnikov V.V."/>
            <person name="Savvichev A.S."/>
            <person name="Mardanov A.V."/>
            <person name="Beletsky A.V."/>
            <person name="Chupakov A.V."/>
            <person name="Kokryatskaya N.M."/>
            <person name="Pimenov N.V."/>
            <person name="Ravin N.V."/>
        </authorList>
    </citation>
    <scope>NUCLEOTIDE SEQUENCE [LARGE SCALE GENOMIC DNA]</scope>
</reference>
<dbReference type="Proteomes" id="UP000510821">
    <property type="component" value="Chromosome"/>
</dbReference>
<accession>A0A7D6BPF2</accession>